<evidence type="ECO:0000256" key="4">
    <source>
        <dbReference type="ARBA" id="ARBA00023136"/>
    </source>
</evidence>
<keyword evidence="12" id="KW-1185">Reference proteome</keyword>
<dbReference type="PANTHER" id="PTHR32089">
    <property type="entry name" value="METHYL-ACCEPTING CHEMOTAXIS PROTEIN MCPB"/>
    <property type="match status" value="1"/>
</dbReference>
<evidence type="ECO:0000256" key="1">
    <source>
        <dbReference type="ARBA" id="ARBA00004141"/>
    </source>
</evidence>
<dbReference type="SMART" id="SM00283">
    <property type="entry name" value="MA"/>
    <property type="match status" value="1"/>
</dbReference>
<evidence type="ECO:0000256" key="6">
    <source>
        <dbReference type="ARBA" id="ARBA00029447"/>
    </source>
</evidence>
<dbReference type="SUPFAM" id="SSF58104">
    <property type="entry name" value="Methyl-accepting chemotaxis protein (MCP) signaling domain"/>
    <property type="match status" value="1"/>
</dbReference>
<proteinExistence type="inferred from homology"/>
<evidence type="ECO:0000259" key="9">
    <source>
        <dbReference type="PROSITE" id="PS50111"/>
    </source>
</evidence>
<evidence type="ECO:0000256" key="8">
    <source>
        <dbReference type="SAM" id="Phobius"/>
    </source>
</evidence>
<dbReference type="Pfam" id="PF00672">
    <property type="entry name" value="HAMP"/>
    <property type="match status" value="1"/>
</dbReference>
<dbReference type="EMBL" id="JARRAF010000041">
    <property type="protein sequence ID" value="MDK2126570.1"/>
    <property type="molecule type" value="Genomic_DNA"/>
</dbReference>
<evidence type="ECO:0000259" key="10">
    <source>
        <dbReference type="PROSITE" id="PS50885"/>
    </source>
</evidence>
<dbReference type="PANTHER" id="PTHR32089:SF119">
    <property type="entry name" value="METHYL-ACCEPTING CHEMOTAXIS PROTEIN CTPL"/>
    <property type="match status" value="1"/>
</dbReference>
<dbReference type="SMART" id="SM00304">
    <property type="entry name" value="HAMP"/>
    <property type="match status" value="1"/>
</dbReference>
<evidence type="ECO:0000313" key="11">
    <source>
        <dbReference type="EMBL" id="MDK2126570.1"/>
    </source>
</evidence>
<dbReference type="InterPro" id="IPR003660">
    <property type="entry name" value="HAMP_dom"/>
</dbReference>
<dbReference type="PROSITE" id="PS50885">
    <property type="entry name" value="HAMP"/>
    <property type="match status" value="1"/>
</dbReference>
<dbReference type="CDD" id="cd11386">
    <property type="entry name" value="MCP_signal"/>
    <property type="match status" value="1"/>
</dbReference>
<feature type="domain" description="HAMP" evidence="10">
    <location>
        <begin position="178"/>
        <end position="232"/>
    </location>
</feature>
<comment type="subcellular location">
    <subcellularLocation>
        <location evidence="1">Membrane</location>
        <topology evidence="1">Multi-pass membrane protein</topology>
    </subcellularLocation>
</comment>
<dbReference type="Gene3D" id="1.10.287.950">
    <property type="entry name" value="Methyl-accepting chemotaxis protein"/>
    <property type="match status" value="1"/>
</dbReference>
<dbReference type="CDD" id="cd06225">
    <property type="entry name" value="HAMP"/>
    <property type="match status" value="1"/>
</dbReference>
<evidence type="ECO:0000256" key="2">
    <source>
        <dbReference type="ARBA" id="ARBA00022692"/>
    </source>
</evidence>
<gene>
    <name evidence="11" type="ORF">PZA18_21230</name>
</gene>
<dbReference type="PROSITE" id="PS50111">
    <property type="entry name" value="CHEMOTAXIS_TRANSDUC_2"/>
    <property type="match status" value="1"/>
</dbReference>
<protein>
    <submittedName>
        <fullName evidence="11">Methyl-accepting chemotaxis protein</fullName>
    </submittedName>
</protein>
<evidence type="ECO:0000256" key="5">
    <source>
        <dbReference type="ARBA" id="ARBA00023224"/>
    </source>
</evidence>
<sequence length="509" mass="54468">MRFMQRISVKLIALSVVIVTLLLGVSGAVNYGITKGEFEAGLKDQSDALSKRLQLSLPAAIWNFDKNQIGQILEAEMASKVFNGILLSNGKELVDGRVRASDGKLVVASKDSKAEGQKVEVPLHFNDNGQTKQVAIATIFVSRSEMEKLLASALTRVVMQIVILDVLLVLALAAALAVVVIRPLKQLNNALHGIAEGDADLTRRLDESSKDEFGEVSHWFNVFVGRLQQVIKQVADSAVQLAAAAEQTSRITEQAHHGIQLQEQETSQVVMAVGDMTSKVNEISGHTAGASQAAAYADAEADKGRGIVQRAVNAINDASLEVEKAAGVIQELAENSQKIGSVLTVINEIAKQTNLLALNAAIEAARAGEQGRGFAVVADEVRVLANRTHDSTLEIQKVISQLQDGTMRAVSVMERSKEKADAGVKEATMAGSTIDHLAESARKIAELNEGIADSTDQQNTMVHGITQNIHQIQKIVGEAATGAEQTSVASEEVARLAVQLQIMVEQFKV</sequence>
<keyword evidence="4 8" id="KW-0472">Membrane</keyword>
<name>A0ABT7E2N5_9NEIS</name>
<dbReference type="Proteomes" id="UP001172778">
    <property type="component" value="Unassembled WGS sequence"/>
</dbReference>
<keyword evidence="2 8" id="KW-0812">Transmembrane</keyword>
<dbReference type="Pfam" id="PF00015">
    <property type="entry name" value="MCPsignal"/>
    <property type="match status" value="1"/>
</dbReference>
<evidence type="ECO:0000313" key="12">
    <source>
        <dbReference type="Proteomes" id="UP001172778"/>
    </source>
</evidence>
<reference evidence="11" key="1">
    <citation type="submission" date="2023-03" db="EMBL/GenBank/DDBJ databases">
        <title>Chitinimonas shenzhenensis gen. nov., sp. nov., a novel member of family Burkholderiaceae isolated from activated sludge collected in Shen Zhen, China.</title>
        <authorList>
            <person name="Wang X."/>
        </authorList>
    </citation>
    <scope>NUCLEOTIDE SEQUENCE</scope>
    <source>
        <strain evidence="11">DQS-5</strain>
    </source>
</reference>
<keyword evidence="5 7" id="KW-0807">Transducer</keyword>
<accession>A0ABT7E2N5</accession>
<evidence type="ECO:0000256" key="7">
    <source>
        <dbReference type="PROSITE-ProRule" id="PRU00284"/>
    </source>
</evidence>
<feature type="transmembrane region" description="Helical" evidence="8">
    <location>
        <begin position="157"/>
        <end position="181"/>
    </location>
</feature>
<dbReference type="RefSeq" id="WP_284102889.1">
    <property type="nucleotide sequence ID" value="NZ_JARRAF010000041.1"/>
</dbReference>
<organism evidence="11 12">
    <name type="scientific">Parachitinimonas caeni</name>
    <dbReference type="NCBI Taxonomy" id="3031301"/>
    <lineage>
        <taxon>Bacteria</taxon>
        <taxon>Pseudomonadati</taxon>
        <taxon>Pseudomonadota</taxon>
        <taxon>Betaproteobacteria</taxon>
        <taxon>Neisseriales</taxon>
        <taxon>Chitinibacteraceae</taxon>
        <taxon>Parachitinimonas</taxon>
    </lineage>
</organism>
<comment type="caution">
    <text evidence="11">The sequence shown here is derived from an EMBL/GenBank/DDBJ whole genome shotgun (WGS) entry which is preliminary data.</text>
</comment>
<feature type="domain" description="Methyl-accepting transducer" evidence="9">
    <location>
        <begin position="237"/>
        <end position="473"/>
    </location>
</feature>
<keyword evidence="3 8" id="KW-1133">Transmembrane helix</keyword>
<comment type="similarity">
    <text evidence="6">Belongs to the methyl-accepting chemotaxis (MCP) protein family.</text>
</comment>
<evidence type="ECO:0000256" key="3">
    <source>
        <dbReference type="ARBA" id="ARBA00022989"/>
    </source>
</evidence>
<dbReference type="InterPro" id="IPR004089">
    <property type="entry name" value="MCPsignal_dom"/>
</dbReference>